<dbReference type="PANTHER" id="PTHR46686">
    <property type="entry name" value="GLYCOSYLTRANSFERASE"/>
    <property type="match status" value="1"/>
</dbReference>
<protein>
    <submittedName>
        <fullName evidence="4">Putative D-inositol-3-phosphate glycosyltransferase</fullName>
        <ecNumber evidence="4">2.4.1.250</ecNumber>
    </submittedName>
</protein>
<dbReference type="Gene3D" id="3.40.50.2000">
    <property type="entry name" value="Glycogen Phosphorylase B"/>
    <property type="match status" value="2"/>
</dbReference>
<sequence>MASIIKPKKPVSSSQSNLCTTLFFIVLFTIPVLFLLHTSTTSSICTSLSTHLNNPPFSGDLRAAEFSWNRLPFLQRRPNPPTTLKIAVFSRKWPISTTPGGMERHAHTLHTALSLLGHQVHVFTSPVKTQELMSQQHLNLSPTSSPPYLHFHEGDPGYWRYNKAYEQFLEEDQKQKFDVVHSESVALPHWLARRLPNLAVSWHGIALESLHSNIFQDLTRKQGEPIDPAFNKSLQGVVPKVLNEIRFFHNYAHHVAISDSCGEMLRDVYQIPNQRVHVILNGVNEEDFGVDSKLGEEFRGGIGIPQNASLVFGVAGRLVKDKGHPILYEAFSELIAKHPNVYLIVAGSGPWEQRYKDLGPRVLVLGSMNPSKLHAFYNAIDVFVNPTLRPQGLDLTLMEAMMSGKPVMASRFPSIKGSIVVDDEFGFMFAPNVASLLEALELAVKEGSKRMSQRGKACREYASSMFTARKMALAYERLFLCIKNDTFCNYPSAL</sequence>
<dbReference type="InterPro" id="IPR028098">
    <property type="entry name" value="Glyco_trans_4-like_N"/>
</dbReference>
<accession>A0A2P6PBC0</accession>
<dbReference type="OrthoDB" id="734129at2759"/>
<evidence type="ECO:0000256" key="1">
    <source>
        <dbReference type="ARBA" id="ARBA00022676"/>
    </source>
</evidence>
<evidence type="ECO:0000313" key="4">
    <source>
        <dbReference type="EMBL" id="PRQ19217.1"/>
    </source>
</evidence>
<dbReference type="InterPro" id="IPR001296">
    <property type="entry name" value="Glyco_trans_1"/>
</dbReference>
<dbReference type="Pfam" id="PF13439">
    <property type="entry name" value="Glyco_transf_4"/>
    <property type="match status" value="1"/>
</dbReference>
<dbReference type="Pfam" id="PF00534">
    <property type="entry name" value="Glycos_transf_1"/>
    <property type="match status" value="1"/>
</dbReference>
<dbReference type="EC" id="2.4.1.250" evidence="4"/>
<dbReference type="SUPFAM" id="SSF53756">
    <property type="entry name" value="UDP-Glycosyltransferase/glycogen phosphorylase"/>
    <property type="match status" value="1"/>
</dbReference>
<keyword evidence="1 4" id="KW-0328">Glycosyltransferase</keyword>
<reference evidence="4 5" key="1">
    <citation type="journal article" date="2018" name="Nat. Genet.">
        <title>The Rosa genome provides new insights in the design of modern roses.</title>
        <authorList>
            <person name="Bendahmane M."/>
        </authorList>
    </citation>
    <scope>NUCLEOTIDE SEQUENCE [LARGE SCALE GENOMIC DNA]</scope>
    <source>
        <strain evidence="5">cv. Old Blush</strain>
    </source>
</reference>
<dbReference type="GO" id="GO:0102710">
    <property type="term" value="F:D-inositol-3-phosphate glycosyltransferase activity"/>
    <property type="evidence" value="ECO:0007669"/>
    <property type="project" value="UniProtKB-EC"/>
</dbReference>
<keyword evidence="5" id="KW-1185">Reference proteome</keyword>
<evidence type="ECO:0000259" key="2">
    <source>
        <dbReference type="Pfam" id="PF00534"/>
    </source>
</evidence>
<feature type="domain" description="Glycosyltransferase subfamily 4-like N-terminal" evidence="3">
    <location>
        <begin position="99"/>
        <end position="286"/>
    </location>
</feature>
<feature type="domain" description="Glycosyl transferase family 1" evidence="2">
    <location>
        <begin position="310"/>
        <end position="452"/>
    </location>
</feature>
<proteinExistence type="predicted"/>
<organism evidence="4 5">
    <name type="scientific">Rosa chinensis</name>
    <name type="common">China rose</name>
    <dbReference type="NCBI Taxonomy" id="74649"/>
    <lineage>
        <taxon>Eukaryota</taxon>
        <taxon>Viridiplantae</taxon>
        <taxon>Streptophyta</taxon>
        <taxon>Embryophyta</taxon>
        <taxon>Tracheophyta</taxon>
        <taxon>Spermatophyta</taxon>
        <taxon>Magnoliopsida</taxon>
        <taxon>eudicotyledons</taxon>
        <taxon>Gunneridae</taxon>
        <taxon>Pentapetalae</taxon>
        <taxon>rosids</taxon>
        <taxon>fabids</taxon>
        <taxon>Rosales</taxon>
        <taxon>Rosaceae</taxon>
        <taxon>Rosoideae</taxon>
        <taxon>Rosoideae incertae sedis</taxon>
        <taxon>Rosa</taxon>
    </lineage>
</organism>
<dbReference type="OMA" id="CGYPAEF"/>
<comment type="caution">
    <text evidence="4">The sequence shown here is derived from an EMBL/GenBank/DDBJ whole genome shotgun (WGS) entry which is preliminary data.</text>
</comment>
<name>A0A2P6PBC0_ROSCH</name>
<dbReference type="Gramene" id="PRQ19217">
    <property type="protein sequence ID" value="PRQ19217"/>
    <property type="gene ID" value="RchiOBHm_Chr7g0214801"/>
</dbReference>
<dbReference type="CDD" id="cd03801">
    <property type="entry name" value="GT4_PimA-like"/>
    <property type="match status" value="1"/>
</dbReference>
<gene>
    <name evidence="4" type="ORF">RchiOBHm_Chr7g0214801</name>
</gene>
<evidence type="ECO:0000259" key="3">
    <source>
        <dbReference type="Pfam" id="PF13439"/>
    </source>
</evidence>
<keyword evidence="4" id="KW-0808">Transferase</keyword>
<dbReference type="Proteomes" id="UP000238479">
    <property type="component" value="Chromosome 7"/>
</dbReference>
<dbReference type="PANTHER" id="PTHR46686:SF5">
    <property type="entry name" value="GLYCOSYLTRANSFERASE"/>
    <property type="match status" value="1"/>
</dbReference>
<evidence type="ECO:0000313" key="5">
    <source>
        <dbReference type="Proteomes" id="UP000238479"/>
    </source>
</evidence>
<dbReference type="EMBL" id="PDCK01000045">
    <property type="protein sequence ID" value="PRQ19217.1"/>
    <property type="molecule type" value="Genomic_DNA"/>
</dbReference>
<dbReference type="AlphaFoldDB" id="A0A2P6PBC0"/>